<keyword evidence="3" id="KW-1185">Reference proteome</keyword>
<evidence type="ECO:0000256" key="1">
    <source>
        <dbReference type="SAM" id="Phobius"/>
    </source>
</evidence>
<keyword evidence="1" id="KW-0472">Membrane</keyword>
<organism evidence="2 3">
    <name type="scientific">Planktothrix tepida PCC 9214</name>
    <dbReference type="NCBI Taxonomy" id="671072"/>
    <lineage>
        <taxon>Bacteria</taxon>
        <taxon>Bacillati</taxon>
        <taxon>Cyanobacteriota</taxon>
        <taxon>Cyanophyceae</taxon>
        <taxon>Oscillatoriophycideae</taxon>
        <taxon>Oscillatoriales</taxon>
        <taxon>Microcoleaceae</taxon>
        <taxon>Planktothrix</taxon>
    </lineage>
</organism>
<accession>A0A1J1LFR0</accession>
<protein>
    <submittedName>
        <fullName evidence="2">Uncharacterized protein</fullName>
    </submittedName>
</protein>
<keyword evidence="1" id="KW-0812">Transmembrane</keyword>
<feature type="transmembrane region" description="Helical" evidence="1">
    <location>
        <begin position="12"/>
        <end position="31"/>
    </location>
</feature>
<dbReference type="EMBL" id="CZDF01000132">
    <property type="protein sequence ID" value="CUR31288.1"/>
    <property type="molecule type" value="Genomic_DNA"/>
</dbReference>
<dbReference type="STRING" id="671072.PL9214290879"/>
<evidence type="ECO:0000313" key="2">
    <source>
        <dbReference type="EMBL" id="CUR31288.1"/>
    </source>
</evidence>
<feature type="transmembrane region" description="Helical" evidence="1">
    <location>
        <begin position="73"/>
        <end position="93"/>
    </location>
</feature>
<sequence length="96" mass="11448">MIKSSISSIIFIFRCQLWGIIANLTFIITHLEVLYDWFHFFQDHSCDIKKYENATIFEIRNFLCLIKHTKNLVIVKSSKETMIIFSFIILFLINPE</sequence>
<evidence type="ECO:0000313" key="3">
    <source>
        <dbReference type="Proteomes" id="UP000184315"/>
    </source>
</evidence>
<gene>
    <name evidence="2" type="ORF">PL9214290879</name>
</gene>
<proteinExistence type="predicted"/>
<dbReference type="AlphaFoldDB" id="A0A1J1LFR0"/>
<dbReference type="Proteomes" id="UP000184315">
    <property type="component" value="Unassembled WGS sequence"/>
</dbReference>
<name>A0A1J1LFR0_9CYAN</name>
<reference evidence="3" key="1">
    <citation type="submission" date="2015-10" db="EMBL/GenBank/DDBJ databases">
        <authorList>
            <person name="Regsiter A."/>
            <person name="william w."/>
        </authorList>
    </citation>
    <scope>NUCLEOTIDE SEQUENCE [LARGE SCALE GENOMIC DNA]</scope>
</reference>
<keyword evidence="1" id="KW-1133">Transmembrane helix</keyword>